<proteinExistence type="predicted"/>
<dbReference type="PANTHER" id="PTHR42029">
    <property type="entry name" value="AN04G07800"/>
    <property type="match status" value="1"/>
</dbReference>
<comment type="caution">
    <text evidence="3">The sequence shown here is derived from an EMBL/GenBank/DDBJ whole genome shotgun (WGS) entry which is preliminary data.</text>
</comment>
<evidence type="ECO:0000313" key="3">
    <source>
        <dbReference type="EMBL" id="KAF2437517.1"/>
    </source>
</evidence>
<keyword evidence="2" id="KW-1133">Transmembrane helix</keyword>
<keyword evidence="4" id="KW-1185">Reference proteome</keyword>
<evidence type="ECO:0000256" key="2">
    <source>
        <dbReference type="SAM" id="Phobius"/>
    </source>
</evidence>
<feature type="transmembrane region" description="Helical" evidence="2">
    <location>
        <begin position="192"/>
        <end position="211"/>
    </location>
</feature>
<dbReference type="OrthoDB" id="5420247at2759"/>
<dbReference type="EMBL" id="MU001515">
    <property type="protein sequence ID" value="KAF2437517.1"/>
    <property type="molecule type" value="Genomic_DNA"/>
</dbReference>
<protein>
    <submittedName>
        <fullName evidence="3">Uncharacterized protein</fullName>
    </submittedName>
</protein>
<reference evidence="3" key="1">
    <citation type="journal article" date="2020" name="Stud. Mycol.">
        <title>101 Dothideomycetes genomes: a test case for predicting lifestyles and emergence of pathogens.</title>
        <authorList>
            <person name="Haridas S."/>
            <person name="Albert R."/>
            <person name="Binder M."/>
            <person name="Bloem J."/>
            <person name="Labutti K."/>
            <person name="Salamov A."/>
            <person name="Andreopoulos B."/>
            <person name="Baker S."/>
            <person name="Barry K."/>
            <person name="Bills G."/>
            <person name="Bluhm B."/>
            <person name="Cannon C."/>
            <person name="Castanera R."/>
            <person name="Culley D."/>
            <person name="Daum C."/>
            <person name="Ezra D."/>
            <person name="Gonzalez J."/>
            <person name="Henrissat B."/>
            <person name="Kuo A."/>
            <person name="Liang C."/>
            <person name="Lipzen A."/>
            <person name="Lutzoni F."/>
            <person name="Magnuson J."/>
            <person name="Mondo S."/>
            <person name="Nolan M."/>
            <person name="Ohm R."/>
            <person name="Pangilinan J."/>
            <person name="Park H.-J."/>
            <person name="Ramirez L."/>
            <person name="Alfaro M."/>
            <person name="Sun H."/>
            <person name="Tritt A."/>
            <person name="Yoshinaga Y."/>
            <person name="Zwiers L.-H."/>
            <person name="Turgeon B."/>
            <person name="Goodwin S."/>
            <person name="Spatafora J."/>
            <person name="Crous P."/>
            <person name="Grigoriev I."/>
        </authorList>
    </citation>
    <scope>NUCLEOTIDE SEQUENCE</scope>
    <source>
        <strain evidence="3">CBS 690.94</strain>
    </source>
</reference>
<sequence length="373" mass="42212">MKLPEATPGVAFIALEKRGVVQKPATPDSLNIEAWSSGYLSGALVVMACITVASMRKGVLLHKLFLAIWRCFWLFLPPPTYSWWLSVGGMLLDASWSLHNVIAWKKVTPFLSRRGSQLFLGTLILAQPFWIMEIYANFTYFNGDNELFLKTRPWEALCRDPWWLFADAVLLWKIKSQYEMSYKEIVDISPRFGIMILAVCLSVVFFILDIISATNTLDLGMPSGINPFWKVSSVFKCLVDCMILDDFKKAMDRLRAYKISHLGSFSQDCSVGDGDLVRRWEEVEADAQQDLGATGSGGVTWVDFQRPADVESSMRSPEHRRPSQLHRGMAWSPRFGGQHPEGGTLDEIHYLEEIVPTALDDDLVKRVEPSHAR</sequence>
<dbReference type="AlphaFoldDB" id="A0A9P4P5B3"/>
<organism evidence="3 4">
    <name type="scientific">Karstenula rhodostoma CBS 690.94</name>
    <dbReference type="NCBI Taxonomy" id="1392251"/>
    <lineage>
        <taxon>Eukaryota</taxon>
        <taxon>Fungi</taxon>
        <taxon>Dikarya</taxon>
        <taxon>Ascomycota</taxon>
        <taxon>Pezizomycotina</taxon>
        <taxon>Dothideomycetes</taxon>
        <taxon>Pleosporomycetidae</taxon>
        <taxon>Pleosporales</taxon>
        <taxon>Massarineae</taxon>
        <taxon>Didymosphaeriaceae</taxon>
        <taxon>Karstenula</taxon>
    </lineage>
</organism>
<gene>
    <name evidence="3" type="ORF">P171DRAFT_373333</name>
</gene>
<feature type="transmembrane region" description="Helical" evidence="2">
    <location>
        <begin position="116"/>
        <end position="138"/>
    </location>
</feature>
<keyword evidence="2" id="KW-0812">Transmembrane</keyword>
<keyword evidence="2" id="KW-0472">Membrane</keyword>
<evidence type="ECO:0000256" key="1">
    <source>
        <dbReference type="SAM" id="MobiDB-lite"/>
    </source>
</evidence>
<dbReference type="PANTHER" id="PTHR42029:SF3">
    <property type="entry name" value="AN04G07800"/>
    <property type="match status" value="1"/>
</dbReference>
<feature type="transmembrane region" description="Helical" evidence="2">
    <location>
        <begin position="34"/>
        <end position="53"/>
    </location>
</feature>
<feature type="region of interest" description="Disordered" evidence="1">
    <location>
        <begin position="309"/>
        <end position="339"/>
    </location>
</feature>
<name>A0A9P4P5B3_9PLEO</name>
<dbReference type="Proteomes" id="UP000799764">
    <property type="component" value="Unassembled WGS sequence"/>
</dbReference>
<evidence type="ECO:0000313" key="4">
    <source>
        <dbReference type="Proteomes" id="UP000799764"/>
    </source>
</evidence>
<accession>A0A9P4P5B3</accession>